<feature type="compositionally biased region" description="Pro residues" evidence="1">
    <location>
        <begin position="71"/>
        <end position="80"/>
    </location>
</feature>
<keyword evidence="3" id="KW-1185">Reference proteome</keyword>
<feature type="region of interest" description="Disordered" evidence="1">
    <location>
        <begin position="57"/>
        <end position="157"/>
    </location>
</feature>
<evidence type="ECO:0000256" key="1">
    <source>
        <dbReference type="SAM" id="MobiDB-lite"/>
    </source>
</evidence>
<evidence type="ECO:0000313" key="2">
    <source>
        <dbReference type="EMBL" id="OLP91363.1"/>
    </source>
</evidence>
<dbReference type="Proteomes" id="UP000186817">
    <property type="component" value="Unassembled WGS sequence"/>
</dbReference>
<protein>
    <submittedName>
        <fullName evidence="2">Uncharacterized protein</fullName>
    </submittedName>
</protein>
<dbReference type="OrthoDB" id="440840at2759"/>
<accession>A0A1Q9D821</accession>
<comment type="caution">
    <text evidence="2">The sequence shown here is derived from an EMBL/GenBank/DDBJ whole genome shotgun (WGS) entry which is preliminary data.</text>
</comment>
<proteinExistence type="predicted"/>
<evidence type="ECO:0000313" key="3">
    <source>
        <dbReference type="Proteomes" id="UP000186817"/>
    </source>
</evidence>
<sequence>MLHRSRSLFEWPHSLVLLWAPGKETSAIEPVSANTSIVPPTIQADLASKRIAEPMDLDEEERQRWQTSPIPAEPWSPPGGPLTGEPKQGGKPRTIGDFFGRAAAQGSQGTHSPIGLPVASPKRSYGHLHVTERRRPSVDGASTSRSGSKLARPAKQGKVTKSLKQTLLQYVTAEIITRVTTFASDKSAQAKAQEMGWVTSDLEYNYLDWSAEEQRLVPRQEGTLTQDQVLADARRLKALLKQQELIIKFSAARNAQPDSTSETATFVLELSMQIPEAAEVMSIFRKWFASSALLLLSLRLKPARPERSPERSPLIKEIQEAVGW</sequence>
<dbReference type="AlphaFoldDB" id="A0A1Q9D821"/>
<name>A0A1Q9D821_SYMMI</name>
<reference evidence="2 3" key="1">
    <citation type="submission" date="2016-02" db="EMBL/GenBank/DDBJ databases">
        <title>Genome analysis of coral dinoflagellate symbionts highlights evolutionary adaptations to a symbiotic lifestyle.</title>
        <authorList>
            <person name="Aranda M."/>
            <person name="Li Y."/>
            <person name="Liew Y.J."/>
            <person name="Baumgarten S."/>
            <person name="Simakov O."/>
            <person name="Wilson M."/>
            <person name="Piel J."/>
            <person name="Ashoor H."/>
            <person name="Bougouffa S."/>
            <person name="Bajic V.B."/>
            <person name="Ryu T."/>
            <person name="Ravasi T."/>
            <person name="Bayer T."/>
            <person name="Micklem G."/>
            <person name="Kim H."/>
            <person name="Bhak J."/>
            <person name="Lajeunesse T.C."/>
            <person name="Voolstra C.R."/>
        </authorList>
    </citation>
    <scope>NUCLEOTIDE SEQUENCE [LARGE SCALE GENOMIC DNA]</scope>
    <source>
        <strain evidence="2 3">CCMP2467</strain>
    </source>
</reference>
<dbReference type="EMBL" id="LSRX01000668">
    <property type="protein sequence ID" value="OLP91363.1"/>
    <property type="molecule type" value="Genomic_DNA"/>
</dbReference>
<organism evidence="2 3">
    <name type="scientific">Symbiodinium microadriaticum</name>
    <name type="common">Dinoflagellate</name>
    <name type="synonym">Zooxanthella microadriatica</name>
    <dbReference type="NCBI Taxonomy" id="2951"/>
    <lineage>
        <taxon>Eukaryota</taxon>
        <taxon>Sar</taxon>
        <taxon>Alveolata</taxon>
        <taxon>Dinophyceae</taxon>
        <taxon>Suessiales</taxon>
        <taxon>Symbiodiniaceae</taxon>
        <taxon>Symbiodinium</taxon>
    </lineage>
</organism>
<gene>
    <name evidence="2" type="ORF">AK812_SmicGene26944</name>
</gene>